<dbReference type="EC" id="2.7.7.65" evidence="1"/>
<feature type="transmembrane region" description="Helical" evidence="4">
    <location>
        <begin position="321"/>
        <end position="338"/>
    </location>
</feature>
<protein>
    <recommendedName>
        <fullName evidence="1">diguanylate cyclase</fullName>
        <ecNumber evidence="1">2.7.7.65</ecNumber>
    </recommendedName>
</protein>
<gene>
    <name evidence="6" type="ORF">I9W95_07600</name>
</gene>
<keyword evidence="3" id="KW-0175">Coiled coil</keyword>
<evidence type="ECO:0000256" key="1">
    <source>
        <dbReference type="ARBA" id="ARBA00012528"/>
    </source>
</evidence>
<dbReference type="InterPro" id="IPR050469">
    <property type="entry name" value="Diguanylate_Cyclase"/>
</dbReference>
<dbReference type="Pfam" id="PF00990">
    <property type="entry name" value="GGDEF"/>
    <property type="match status" value="1"/>
</dbReference>
<keyword evidence="4" id="KW-1133">Transmembrane helix</keyword>
<evidence type="ECO:0000313" key="7">
    <source>
        <dbReference type="Proteomes" id="UP000714380"/>
    </source>
</evidence>
<comment type="catalytic activity">
    <reaction evidence="2">
        <text>2 GTP = 3',3'-c-di-GMP + 2 diphosphate</text>
        <dbReference type="Rhea" id="RHEA:24898"/>
        <dbReference type="ChEBI" id="CHEBI:33019"/>
        <dbReference type="ChEBI" id="CHEBI:37565"/>
        <dbReference type="ChEBI" id="CHEBI:58805"/>
        <dbReference type="EC" id="2.7.7.65"/>
    </reaction>
</comment>
<feature type="transmembrane region" description="Helical" evidence="4">
    <location>
        <begin position="264"/>
        <end position="282"/>
    </location>
</feature>
<evidence type="ECO:0000313" key="6">
    <source>
        <dbReference type="EMBL" id="MCA6063469.1"/>
    </source>
</evidence>
<dbReference type="Proteomes" id="UP000714380">
    <property type="component" value="Unassembled WGS sequence"/>
</dbReference>
<feature type="transmembrane region" description="Helical" evidence="4">
    <location>
        <begin position="374"/>
        <end position="395"/>
    </location>
</feature>
<dbReference type="Pfam" id="PF07695">
    <property type="entry name" value="7TMR-DISM_7TM"/>
    <property type="match status" value="1"/>
</dbReference>
<dbReference type="Pfam" id="PF07696">
    <property type="entry name" value="7TMR-DISMED2"/>
    <property type="match status" value="1"/>
</dbReference>
<dbReference type="PANTHER" id="PTHR45138">
    <property type="entry name" value="REGULATORY COMPONENTS OF SENSORY TRANSDUCTION SYSTEM"/>
    <property type="match status" value="1"/>
</dbReference>
<feature type="domain" description="GGDEF" evidence="5">
    <location>
        <begin position="482"/>
        <end position="617"/>
    </location>
</feature>
<feature type="transmembrane region" description="Helical" evidence="4">
    <location>
        <begin position="289"/>
        <end position="309"/>
    </location>
</feature>
<dbReference type="EMBL" id="JAEDAH010000040">
    <property type="protein sequence ID" value="MCA6063469.1"/>
    <property type="molecule type" value="Genomic_DNA"/>
</dbReference>
<evidence type="ECO:0000256" key="4">
    <source>
        <dbReference type="SAM" id="Phobius"/>
    </source>
</evidence>
<feature type="transmembrane region" description="Helical" evidence="4">
    <location>
        <begin position="345"/>
        <end position="368"/>
    </location>
</feature>
<evidence type="ECO:0000256" key="2">
    <source>
        <dbReference type="ARBA" id="ARBA00034247"/>
    </source>
</evidence>
<comment type="caution">
    <text evidence="6">The sequence shown here is derived from an EMBL/GenBank/DDBJ whole genome shotgun (WGS) entry which is preliminary data.</text>
</comment>
<dbReference type="PANTHER" id="PTHR45138:SF9">
    <property type="entry name" value="DIGUANYLATE CYCLASE DGCM-RELATED"/>
    <property type="match status" value="1"/>
</dbReference>
<dbReference type="InterPro" id="IPR011623">
    <property type="entry name" value="7TMR_DISM_rcpt_extracell_dom1"/>
</dbReference>
<dbReference type="CDD" id="cd01949">
    <property type="entry name" value="GGDEF"/>
    <property type="match status" value="1"/>
</dbReference>
<dbReference type="InterPro" id="IPR011622">
    <property type="entry name" value="7TMR_DISM_rcpt_extracell_dom2"/>
</dbReference>
<keyword evidence="4" id="KW-0812">Transmembrane</keyword>
<feature type="transmembrane region" description="Helical" evidence="4">
    <location>
        <begin position="224"/>
        <end position="244"/>
    </location>
</feature>
<dbReference type="RefSeq" id="WP_225673496.1">
    <property type="nucleotide sequence ID" value="NZ_JAEDAH010000040.1"/>
</dbReference>
<accession>A0ABS7ZP45</accession>
<dbReference type="InterPro" id="IPR043128">
    <property type="entry name" value="Rev_trsase/Diguanyl_cyclase"/>
</dbReference>
<reference evidence="6 7" key="1">
    <citation type="submission" date="2020-12" db="EMBL/GenBank/DDBJ databases">
        <title>Novel Thalassolituus-related marine hydrocarbonoclastic bacteria mediated algae-derived hydrocarbons mineralization in twilight zone of the northern South China Sea.</title>
        <authorList>
            <person name="Dong C."/>
        </authorList>
    </citation>
    <scope>NUCLEOTIDE SEQUENCE [LARGE SCALE GENOMIC DNA]</scope>
    <source>
        <strain evidence="6 7">IMCC1826</strain>
    </source>
</reference>
<dbReference type="SMART" id="SM00267">
    <property type="entry name" value="GGDEF"/>
    <property type="match status" value="1"/>
</dbReference>
<feature type="coiled-coil region" evidence="3">
    <location>
        <begin position="398"/>
        <end position="454"/>
    </location>
</feature>
<dbReference type="InterPro" id="IPR029787">
    <property type="entry name" value="Nucleotide_cyclase"/>
</dbReference>
<dbReference type="NCBIfam" id="TIGR00254">
    <property type="entry name" value="GGDEF"/>
    <property type="match status" value="1"/>
</dbReference>
<organism evidence="6 7">
    <name type="scientific">Thalassolituus marinus</name>
    <dbReference type="NCBI Taxonomy" id="671053"/>
    <lineage>
        <taxon>Bacteria</taxon>
        <taxon>Pseudomonadati</taxon>
        <taxon>Pseudomonadota</taxon>
        <taxon>Gammaproteobacteria</taxon>
        <taxon>Oceanospirillales</taxon>
        <taxon>Oceanospirillaceae</taxon>
        <taxon>Thalassolituus</taxon>
    </lineage>
</organism>
<proteinExistence type="predicted"/>
<evidence type="ECO:0000256" key="3">
    <source>
        <dbReference type="SAM" id="Coils"/>
    </source>
</evidence>
<sequence>MQAAIRPGASTPLMLRTMLLILSMMAGLACAQPVIPVVGNEDFIRIAPSQLEYLLEPAGTDPAEFLRHSNEHPWQASQSLLLEPPVSEQAVWVRLRISNQSAQLLPRLLEIQWVNLNRISLFQTWPDGELYRVDNGLDVDQTTLYRSAANFLLPFNLHPQAVNEIFIRVETKHLLMLPFYIWEEESYGRYELNYYYLYGLLFGAMLVMLLYNLFLWIFTRDGNYLLYCLYLASTVLFLLSATGIGKHNLWDGNTWLTLHSYPLFAASAFFTAALFFVSFLQLKKRARWMYGFGILASVYWGIELLINLLSHSFPATMTNTAALITSMVALYITVSLAVRGDRIAITFSIAWAFLISSTIILLVMLLGLLPQNFITQHIQSVGILMETVLISIALAQRINRERNLRSRAQQALLSLREQSNRELEERVQQRTEELEKLTGRLRRTNDELQRLSITDVLTGLYNRRYFDEVLYKEIIRSYNNGQPLALVLADIDHFKQFNDQWGHLAGDECLRIVAEELQTNIRSETDCVARYGGEEFAIIMPGLNEEEAIRRAQSICHSVAHKSLSVRGKTLSVTMSFGVTAIVSDKETTSELVTAQADQALYQAKDAGRNRVVGFTSTDN</sequence>
<keyword evidence="7" id="KW-1185">Reference proteome</keyword>
<dbReference type="SUPFAM" id="SSF55073">
    <property type="entry name" value="Nucleotide cyclase"/>
    <property type="match status" value="1"/>
</dbReference>
<dbReference type="PROSITE" id="PS50887">
    <property type="entry name" value="GGDEF"/>
    <property type="match status" value="1"/>
</dbReference>
<dbReference type="Gene3D" id="3.30.70.270">
    <property type="match status" value="1"/>
</dbReference>
<feature type="transmembrane region" description="Helical" evidence="4">
    <location>
        <begin position="195"/>
        <end position="217"/>
    </location>
</feature>
<keyword evidence="4" id="KW-0472">Membrane</keyword>
<dbReference type="Gene3D" id="2.60.40.2380">
    <property type="match status" value="1"/>
</dbReference>
<dbReference type="PROSITE" id="PS51257">
    <property type="entry name" value="PROKAR_LIPOPROTEIN"/>
    <property type="match status" value="1"/>
</dbReference>
<evidence type="ECO:0000259" key="5">
    <source>
        <dbReference type="PROSITE" id="PS50887"/>
    </source>
</evidence>
<name>A0ABS7ZP45_9GAMM</name>
<dbReference type="InterPro" id="IPR000160">
    <property type="entry name" value="GGDEF_dom"/>
</dbReference>